<dbReference type="EMBL" id="JAEMGP010000001">
    <property type="protein sequence ID" value="KAG5216108.1"/>
    <property type="molecule type" value="Genomic_DNA"/>
</dbReference>
<organism evidence="2 3">
    <name type="scientific">Ovis aries</name>
    <name type="common">Sheep</name>
    <dbReference type="NCBI Taxonomy" id="9940"/>
    <lineage>
        <taxon>Eukaryota</taxon>
        <taxon>Metazoa</taxon>
        <taxon>Chordata</taxon>
        <taxon>Craniata</taxon>
        <taxon>Vertebrata</taxon>
        <taxon>Euteleostomi</taxon>
        <taxon>Mammalia</taxon>
        <taxon>Eutheria</taxon>
        <taxon>Laurasiatheria</taxon>
        <taxon>Artiodactyla</taxon>
        <taxon>Ruminantia</taxon>
        <taxon>Pecora</taxon>
        <taxon>Bovidae</taxon>
        <taxon>Caprinae</taxon>
        <taxon>Ovis</taxon>
    </lineage>
</organism>
<evidence type="ECO:0000313" key="2">
    <source>
        <dbReference type="EMBL" id="KAG5216108.1"/>
    </source>
</evidence>
<reference evidence="2 3" key="1">
    <citation type="submission" date="2020-12" db="EMBL/GenBank/DDBJ databases">
        <title>De novo assembly of Tibetan sheep genome.</title>
        <authorList>
            <person name="Li X."/>
        </authorList>
    </citation>
    <scope>NUCLEOTIDE SEQUENCE [LARGE SCALE GENOMIC DNA]</scope>
    <source>
        <tissue evidence="2">Heart</tissue>
    </source>
</reference>
<name>A0A836AQK6_SHEEP</name>
<protein>
    <submittedName>
        <fullName evidence="2">Uncharacterized protein</fullName>
    </submittedName>
</protein>
<accession>A0A836AQK6</accession>
<comment type="caution">
    <text evidence="2">The sequence shown here is derived from an EMBL/GenBank/DDBJ whole genome shotgun (WGS) entry which is preliminary data.</text>
</comment>
<gene>
    <name evidence="2" type="ORF">JEQ12_001684</name>
</gene>
<sequence>MKSAPSGDRTRLAGGPATSPSGRQRRGYTTGRSGHRSRQLSDCAFPRDRGFARESAPGGSDDTNWDGFSIQREGSRGKH</sequence>
<evidence type="ECO:0000313" key="3">
    <source>
        <dbReference type="Proteomes" id="UP000664991"/>
    </source>
</evidence>
<feature type="region of interest" description="Disordered" evidence="1">
    <location>
        <begin position="1"/>
        <end position="79"/>
    </location>
</feature>
<evidence type="ECO:0000256" key="1">
    <source>
        <dbReference type="SAM" id="MobiDB-lite"/>
    </source>
</evidence>
<proteinExistence type="predicted"/>
<dbReference type="Proteomes" id="UP000664991">
    <property type="component" value="Unassembled WGS sequence"/>
</dbReference>
<dbReference type="AlphaFoldDB" id="A0A836AQK6"/>